<keyword evidence="8" id="KW-1185">Reference proteome</keyword>
<feature type="compositionally biased region" description="Low complexity" evidence="4">
    <location>
        <begin position="1290"/>
        <end position="1312"/>
    </location>
</feature>
<keyword evidence="5" id="KW-0812">Transmembrane</keyword>
<dbReference type="SUPFAM" id="SSF49854">
    <property type="entry name" value="Spermadhesin, CUB domain"/>
    <property type="match status" value="1"/>
</dbReference>
<dbReference type="PANTHER" id="PTHR23244">
    <property type="entry name" value="KELCH REPEAT DOMAIN"/>
    <property type="match status" value="1"/>
</dbReference>
<dbReference type="SUPFAM" id="SSF117281">
    <property type="entry name" value="Kelch motif"/>
    <property type="match status" value="1"/>
</dbReference>
<feature type="compositionally biased region" description="Polar residues" evidence="4">
    <location>
        <begin position="1373"/>
        <end position="1386"/>
    </location>
</feature>
<keyword evidence="5" id="KW-0472">Membrane</keyword>
<feature type="domain" description="CUB" evidence="6">
    <location>
        <begin position="87"/>
        <end position="182"/>
    </location>
</feature>
<evidence type="ECO:0000259" key="6">
    <source>
        <dbReference type="PROSITE" id="PS01180"/>
    </source>
</evidence>
<comment type="caution">
    <text evidence="7">The sequence shown here is derived from an EMBL/GenBank/DDBJ whole genome shotgun (WGS) entry which is preliminary data.</text>
</comment>
<feature type="compositionally biased region" description="Acidic residues" evidence="4">
    <location>
        <begin position="32"/>
        <end position="41"/>
    </location>
</feature>
<feature type="compositionally biased region" description="Low complexity" evidence="4">
    <location>
        <begin position="1522"/>
        <end position="1537"/>
    </location>
</feature>
<dbReference type="Pfam" id="PF24981">
    <property type="entry name" value="Beta-prop_ATRN-LZTR1"/>
    <property type="match status" value="1"/>
</dbReference>
<keyword evidence="2" id="KW-0677">Repeat</keyword>
<evidence type="ECO:0000313" key="7">
    <source>
        <dbReference type="EMBL" id="KAG0317826.1"/>
    </source>
</evidence>
<feature type="compositionally biased region" description="Basic and acidic residues" evidence="4">
    <location>
        <begin position="1087"/>
        <end position="1102"/>
    </location>
</feature>
<keyword evidence="5" id="KW-1133">Transmembrane helix</keyword>
<dbReference type="OrthoDB" id="10251809at2759"/>
<dbReference type="Proteomes" id="UP000738325">
    <property type="component" value="Unassembled WGS sequence"/>
</dbReference>
<feature type="region of interest" description="Disordered" evidence="4">
    <location>
        <begin position="1249"/>
        <end position="1346"/>
    </location>
</feature>
<proteinExistence type="predicted"/>
<dbReference type="InterPro" id="IPR015915">
    <property type="entry name" value="Kelch-typ_b-propeller"/>
</dbReference>
<feature type="region of interest" description="Disordered" evidence="4">
    <location>
        <begin position="1422"/>
        <end position="1455"/>
    </location>
</feature>
<name>A0A9P6RI41_9FUNG</name>
<feature type="compositionally biased region" description="Polar residues" evidence="4">
    <location>
        <begin position="1320"/>
        <end position="1340"/>
    </location>
</feature>
<reference evidence="7" key="1">
    <citation type="journal article" date="2020" name="Fungal Divers.">
        <title>Resolving the Mortierellaceae phylogeny through synthesis of multi-gene phylogenetics and phylogenomics.</title>
        <authorList>
            <person name="Vandepol N."/>
            <person name="Liber J."/>
            <person name="Desiro A."/>
            <person name="Na H."/>
            <person name="Kennedy M."/>
            <person name="Barry K."/>
            <person name="Grigoriev I.V."/>
            <person name="Miller A.N."/>
            <person name="O'Donnell K."/>
            <person name="Stajich J.E."/>
            <person name="Bonito G."/>
        </authorList>
    </citation>
    <scope>NUCLEOTIDE SEQUENCE</scope>
    <source>
        <strain evidence="7">REB-010B</strain>
    </source>
</reference>
<feature type="region of interest" description="Disordered" evidence="4">
    <location>
        <begin position="1575"/>
        <end position="1602"/>
    </location>
</feature>
<gene>
    <name evidence="7" type="primary">MEGF8_1</name>
    <name evidence="7" type="ORF">BGZ99_006080</name>
</gene>
<feature type="region of interest" description="Disordered" evidence="4">
    <location>
        <begin position="1"/>
        <end position="72"/>
    </location>
</feature>
<feature type="region of interest" description="Disordered" evidence="4">
    <location>
        <begin position="913"/>
        <end position="939"/>
    </location>
</feature>
<dbReference type="InterPro" id="IPR035914">
    <property type="entry name" value="Sperma_CUB_dom_sf"/>
</dbReference>
<organism evidence="7 8">
    <name type="scientific">Dissophora globulifera</name>
    <dbReference type="NCBI Taxonomy" id="979702"/>
    <lineage>
        <taxon>Eukaryota</taxon>
        <taxon>Fungi</taxon>
        <taxon>Fungi incertae sedis</taxon>
        <taxon>Mucoromycota</taxon>
        <taxon>Mortierellomycotina</taxon>
        <taxon>Mortierellomycetes</taxon>
        <taxon>Mortierellales</taxon>
        <taxon>Mortierellaceae</taxon>
        <taxon>Dissophora</taxon>
    </lineage>
</organism>
<dbReference type="CDD" id="cd00041">
    <property type="entry name" value="CUB"/>
    <property type="match status" value="1"/>
</dbReference>
<evidence type="ECO:0000256" key="1">
    <source>
        <dbReference type="ARBA" id="ARBA00022441"/>
    </source>
</evidence>
<dbReference type="Gene3D" id="2.60.120.290">
    <property type="entry name" value="Spermadhesin, CUB domain"/>
    <property type="match status" value="1"/>
</dbReference>
<feature type="compositionally biased region" description="Low complexity" evidence="4">
    <location>
        <begin position="56"/>
        <end position="68"/>
    </location>
</feature>
<evidence type="ECO:0000313" key="8">
    <source>
        <dbReference type="Proteomes" id="UP000738325"/>
    </source>
</evidence>
<dbReference type="Gene3D" id="2.120.10.80">
    <property type="entry name" value="Kelch-type beta propeller"/>
    <property type="match status" value="1"/>
</dbReference>
<dbReference type="PROSITE" id="PS01180">
    <property type="entry name" value="CUB"/>
    <property type="match status" value="1"/>
</dbReference>
<keyword evidence="1" id="KW-0880">Kelch repeat</keyword>
<feature type="compositionally biased region" description="Low complexity" evidence="4">
    <location>
        <begin position="1430"/>
        <end position="1439"/>
    </location>
</feature>
<evidence type="ECO:0000256" key="4">
    <source>
        <dbReference type="SAM" id="MobiDB-lite"/>
    </source>
</evidence>
<feature type="region of interest" description="Disordered" evidence="4">
    <location>
        <begin position="1205"/>
        <end position="1225"/>
    </location>
</feature>
<feature type="compositionally biased region" description="Low complexity" evidence="4">
    <location>
        <begin position="1207"/>
        <end position="1217"/>
    </location>
</feature>
<feature type="region of interest" description="Disordered" evidence="4">
    <location>
        <begin position="1026"/>
        <end position="1108"/>
    </location>
</feature>
<evidence type="ECO:0000256" key="2">
    <source>
        <dbReference type="ARBA" id="ARBA00022737"/>
    </source>
</evidence>
<accession>A0A9P6RI41</accession>
<feature type="region of interest" description="Disordered" evidence="4">
    <location>
        <begin position="1502"/>
        <end position="1537"/>
    </location>
</feature>
<dbReference type="InterPro" id="IPR056737">
    <property type="entry name" value="Beta-prop_ATRN-MKLN-like"/>
</dbReference>
<dbReference type="InterPro" id="IPR000859">
    <property type="entry name" value="CUB_dom"/>
</dbReference>
<dbReference type="EMBL" id="JAAAIP010000402">
    <property type="protein sequence ID" value="KAG0317826.1"/>
    <property type="molecule type" value="Genomic_DNA"/>
</dbReference>
<feature type="region of interest" description="Disordered" evidence="4">
    <location>
        <begin position="445"/>
        <end position="473"/>
    </location>
</feature>
<protein>
    <submittedName>
        <fullName evidence="7">Multiple epidermal growth factor-like domains protein 8</fullName>
    </submittedName>
</protein>
<sequence length="1602" mass="177386">MLKPYIIQNHPRRSSNLSSFGTAPYQRRDILQQDEPDDTDDSSTSTVTADDDTTSDDTTSTDSPSSPSINSISRALPNQISVASTLCNSNTPQFLGPASNGSFASNSPDGVYPSQTRSCIWTMQAISNGTSADGTTNPAHPIPYVIAVSFNSSIELVCGTDYLTLFDGLDTTAPVLAKICGNIEAGKTPTPHARSAFPRDEERAAAPTCVAVAVDSVEPSVTQTTGFKDFTPRSQHAMAYDSNKDMVYIMGGTSLQNPFMWDMLTYTFATSKWSKITLNTTRSPDPRYGHYAFMYNTDLYVYGGVTAYGALADIWKYNGKVWTQQQPINPEKLPAGRIGSACVVVTNNNSTKLYVFGGLNAAGTTTRDLNVYDINLAMWKKSDHQNSVGLSGATAVYHQATDSIYYFGGMVNQTTRNVITYQYLMSQDLWYALAPRIDPLTATPIGYPDGSQLDPNPGLNNTDDDAGDDPTLPSQNNTVQILPPVMYDSVTAVWAPAGLMGDDTVLMYGGMRPFGLGISVKDQPCFSRSFSLYDLSCQKWTTYDAPELGLAVAGRVNHTMVLRPPGAAGGNKTAWTAYIFGGFDGTDHADLLNVTINVVSPPAAAINSCRALRWCSLYDDCHNCNPSYCSYVNGLCLFDTDKTKNTDFLAGADTDIPTTATVQDLVHQRPELKSQVLSSLDNCPTRNPLDLDSPFSGTIQSGQEIPFKIYVDAHDLDIQFEIRTVPTSALDFKSLNVWEGFMNMYWRADHGLTDGSWNSSLDTTSPPPPDVPVATNDVTTGDGPIITGAGVLNVSELMNRWTNYAGLDSNLSTSAVRANGSYIYFPAVDPRRFSGYYVFSLTNRNPTALSFTVTVTLLDHPTIVDKPSRSQFNMATLGFFMLGLIFAVVLLIFMARKIRQLIEDRDASHRASEMQLLEDEDEERSRNGGVAMGRAAGSTPDKKSMYRIVVGVQDVSRHISIVSGAALRHRQVHGDQGANEGSVTKHTILRAQSELAIPRQGEVTREKQARSEEKRLRVRSDYIRDIGSSPAGEELMEEHTANSKVRNSFASENPHRISTSSRDLGLSPEEDTYKHEQNPLAPPTSDEILHKDQKDCRGDDAKSMVSAKSTSQALNQSNRLQRGWSMTALSRAASFRRNSKLAYSISEEQEGLTSQELKVDEESASRLSSECYDSEQEMVDLSVLSAHTDLLHMRHEETERYQRAQEEAAAAYTQQRRNPAKVQPLSVEPLPFHEGLVPRTLRNLKRYQKHLAQQQQRQHPDDSQVDAESMNSGAGTLSDHQRQSRSILRSATATTITMATSNTSASSGSYRRPSSRIHLATSSSASRRLQPRQIRTTHSHGSLRELHKAASRITLRTNGEALVVEKDAKKAAQTKSAITQHNSSRNQQQQQQQQPREWFGRVGSEEDVEAGIEMRQIAVAGSGLQDDSHQQGVDQQQQQARPFDDQASTRPKRNVIKMRGRQEYVPGPLLAMNYLIVFPGDAGSRQVQHQGDFWRVQQSTAEELEGHEDLDKTSDDHDRQQRPQQQQQQQQQHQTQQDDTLYNIEMRLPPMAIGTVFVPDPVRWWAYKAKQVQDREKLERQMRRSARKKEYALQVPQPAKAR</sequence>
<feature type="transmembrane region" description="Helical" evidence="5">
    <location>
        <begin position="874"/>
        <end position="895"/>
    </location>
</feature>
<feature type="compositionally biased region" description="Basic and acidic residues" evidence="4">
    <location>
        <begin position="1507"/>
        <end position="1521"/>
    </location>
</feature>
<evidence type="ECO:0000256" key="5">
    <source>
        <dbReference type="SAM" id="Phobius"/>
    </source>
</evidence>
<feature type="region of interest" description="Disordered" evidence="4">
    <location>
        <begin position="1372"/>
        <end position="1401"/>
    </location>
</feature>
<feature type="compositionally biased region" description="Polar residues" evidence="4">
    <location>
        <begin position="1042"/>
        <end position="1062"/>
    </location>
</feature>
<keyword evidence="3" id="KW-1015">Disulfide bond</keyword>
<evidence type="ECO:0000256" key="3">
    <source>
        <dbReference type="ARBA" id="ARBA00023157"/>
    </source>
</evidence>